<evidence type="ECO:0000256" key="2">
    <source>
        <dbReference type="ARBA" id="ARBA00022553"/>
    </source>
</evidence>
<keyword evidence="3" id="KW-0832">Ubl conjugation</keyword>
<dbReference type="PANTHER" id="PTHR45736">
    <property type="entry name" value="ZINC FINGER MYM-TYPE PROTEIN"/>
    <property type="match status" value="1"/>
</dbReference>
<dbReference type="Pfam" id="PF12012">
    <property type="entry name" value="DUF3504"/>
    <property type="match status" value="1"/>
</dbReference>
<dbReference type="InterPro" id="IPR057926">
    <property type="entry name" value="QRICH1_dom"/>
</dbReference>
<feature type="region of interest" description="Disordered" evidence="4">
    <location>
        <begin position="1008"/>
        <end position="1028"/>
    </location>
</feature>
<gene>
    <name evidence="6" type="primary">QRICH1</name>
    <name evidence="6" type="ORF">FJT64_025206</name>
</gene>
<feature type="region of interest" description="Disordered" evidence="4">
    <location>
        <begin position="825"/>
        <end position="934"/>
    </location>
</feature>
<dbReference type="SMART" id="SM00746">
    <property type="entry name" value="TRASH"/>
    <property type="match status" value="3"/>
</dbReference>
<feature type="compositionally biased region" description="Basic and acidic residues" evidence="4">
    <location>
        <begin position="156"/>
        <end position="174"/>
    </location>
</feature>
<dbReference type="AlphaFoldDB" id="A0A6A4W9L8"/>
<dbReference type="InterPro" id="IPR021893">
    <property type="entry name" value="ZMYM2-like_C"/>
</dbReference>
<comment type="caution">
    <text evidence="6">The sequence shown here is derived from an EMBL/GenBank/DDBJ whole genome shotgun (WGS) entry which is preliminary data.</text>
</comment>
<evidence type="ECO:0000259" key="5">
    <source>
        <dbReference type="SMART" id="SM00746"/>
    </source>
</evidence>
<reference evidence="6 7" key="1">
    <citation type="submission" date="2019-07" db="EMBL/GenBank/DDBJ databases">
        <title>Draft genome assembly of a fouling barnacle, Amphibalanus amphitrite (Darwin, 1854): The first reference genome for Thecostraca.</title>
        <authorList>
            <person name="Kim W."/>
        </authorList>
    </citation>
    <scope>NUCLEOTIDE SEQUENCE [LARGE SCALE GENOMIC DNA]</scope>
    <source>
        <strain evidence="6">SNU_AA5</strain>
        <tissue evidence="6">Soma without cirri and trophi</tissue>
    </source>
</reference>
<evidence type="ECO:0000256" key="3">
    <source>
        <dbReference type="ARBA" id="ARBA00022843"/>
    </source>
</evidence>
<dbReference type="InterPro" id="IPR051284">
    <property type="entry name" value="ZnF_MYMT-QRICH1"/>
</dbReference>
<feature type="compositionally biased region" description="Low complexity" evidence="4">
    <location>
        <begin position="235"/>
        <end position="249"/>
    </location>
</feature>
<feature type="compositionally biased region" description="Acidic residues" evidence="4">
    <location>
        <begin position="135"/>
        <end position="148"/>
    </location>
</feature>
<organism evidence="6 7">
    <name type="scientific">Amphibalanus amphitrite</name>
    <name type="common">Striped barnacle</name>
    <name type="synonym">Balanus amphitrite</name>
    <dbReference type="NCBI Taxonomy" id="1232801"/>
    <lineage>
        <taxon>Eukaryota</taxon>
        <taxon>Metazoa</taxon>
        <taxon>Ecdysozoa</taxon>
        <taxon>Arthropoda</taxon>
        <taxon>Crustacea</taxon>
        <taxon>Multicrustacea</taxon>
        <taxon>Cirripedia</taxon>
        <taxon>Thoracica</taxon>
        <taxon>Thoracicalcarea</taxon>
        <taxon>Balanomorpha</taxon>
        <taxon>Balanoidea</taxon>
        <taxon>Balanidae</taxon>
        <taxon>Amphibalaninae</taxon>
        <taxon>Amphibalanus</taxon>
    </lineage>
</organism>
<dbReference type="Proteomes" id="UP000440578">
    <property type="component" value="Unassembled WGS sequence"/>
</dbReference>
<feature type="region of interest" description="Disordered" evidence="4">
    <location>
        <begin position="431"/>
        <end position="456"/>
    </location>
</feature>
<feature type="compositionally biased region" description="Low complexity" evidence="4">
    <location>
        <begin position="886"/>
        <end position="909"/>
    </location>
</feature>
<feature type="domain" description="TRASH" evidence="5">
    <location>
        <begin position="618"/>
        <end position="657"/>
    </location>
</feature>
<feature type="compositionally biased region" description="Acidic residues" evidence="4">
    <location>
        <begin position="211"/>
        <end position="221"/>
    </location>
</feature>
<feature type="compositionally biased region" description="Basic residues" evidence="4">
    <location>
        <begin position="912"/>
        <end position="921"/>
    </location>
</feature>
<keyword evidence="7" id="KW-1185">Reference proteome</keyword>
<dbReference type="OrthoDB" id="6352087at2759"/>
<proteinExistence type="predicted"/>
<accession>A0A6A4W9L8</accession>
<feature type="compositionally biased region" description="Low complexity" evidence="4">
    <location>
        <begin position="40"/>
        <end position="74"/>
    </location>
</feature>
<feature type="region of interest" description="Disordered" evidence="4">
    <location>
        <begin position="208"/>
        <end position="252"/>
    </location>
</feature>
<sequence length="1263" mass="130775">MSAEDTGSGADSVAASPPAPTEDSMGSAEGSTAGSDRRGSAGSDSAADGPSTPAGGRTRSSDSGDSGASESAGPTAGGGAGSGQAAAGVATDVESVSDGAESDDATVGGEKANSGESGKANSGGSEKAKPGGDEVASDSADEVMEVPVEEGSAAAADREAEALTVEKEEPRLAGDPHVTVIDIDVPADQPPKSSPLKQIRVISAATVSTLDESEEDGDDPVPVEATNGGSPPPAAGGTRPATAGSAKTGGSVGGGVRLNGQAAAGAAADSANEGVTVVVDRSPHAAVGLPTSYGIVTPIYKDASEAAGGGKSLRPLAVRPAVVPAGTAMGATLLSSRHSKCIGCHWVKPIKYMMMANGAKSGNVICSDECLEQCVNNVKAGRMNIGSDGSTLSIPAVAAPPAASPATSLTVASVTSLSSPAVAAAATPASAAATPSTPSGGGGPTPAGDVPTSSSRNRTVCQNAACGLPILLNNTSQRLQRTVWETMVFCSPSCAVEHQKKDGSSCVFCKLDLPELVMGKYCVRFGSDVRQFCSNLCLDGFKKRLKVCSYCQRDITRFQGSFLAPVGSAGSHQFKEFCSQSCLTQYKTTHSEGGKKPPVQANCSCLSEEHHHRAQDTCAVCKSLLVTKNMTQFRVWNGSVAANLCSQSCSNVFVPLQPAHRLVSLLQDVDRVTKGGVVFSVNRQVKKYNFDMMEITAEKDGLYCSVHCLKNCGKRIGPRTTDQDSQNIFCGTKCAMAFKKASRAAGSERTGDSQPVSNGVAPAAASAALPQIQSVISLADGAAAAPPAAGGAAPLAGTLPGVREHPSLVLMPPPPVFRRNVCVQVQPRKGEDKQTATVATQTGEERAGPAGGWAEGSPGRPVAGKRRRSAGSVSDDSGPEPELAYGSDGPGTPDSDADGSDSGSVDSAGRPPPHKRRKAGPRRPSPPSPSAVAVDGAAARVDLAALLRAPPTEPQARPGGPPEAGDGAAPQRTEFVGPVDESLPCHRSAIKYTWCVRVFEQFIRERNRRPPPVCDSDSAQSGTDSETHERLVADPLQAMPSELAAGLRALVRELRRPGGEPYAPDLLHYLLLGIQVYLLEHRRWDSLFWGESYAEVGAALQERLEPLVEDIRRAEADPRRHVLTTHVEERQLWEARVLGAHSPQSLVTTVIYFVTKYFLIGSLQWHQKLSFAMIQESINLKSRLKQSSLRLLDSRNVCNPAAERSSRSAPLYLTPAADGRPDGDAWFSSEPLAAEALRQVLSRLLTVRELQAALLGATGGDGS</sequence>
<name>A0A6A4W9L8_AMPAM</name>
<feature type="region of interest" description="Disordered" evidence="4">
    <location>
        <begin position="1"/>
        <end position="177"/>
    </location>
</feature>
<dbReference type="Pfam" id="PF25561">
    <property type="entry name" value="QRICH1"/>
    <property type="match status" value="1"/>
</dbReference>
<dbReference type="PANTHER" id="PTHR45736:SF1">
    <property type="entry name" value="WITHOUT CHILDREN, ISOFORM B"/>
    <property type="match status" value="1"/>
</dbReference>
<protein>
    <submittedName>
        <fullName evidence="6">Glutamine-rich protein 1</fullName>
    </submittedName>
</protein>
<dbReference type="EMBL" id="VIIS01001024">
    <property type="protein sequence ID" value="KAF0302733.1"/>
    <property type="molecule type" value="Genomic_DNA"/>
</dbReference>
<keyword evidence="2" id="KW-0597">Phosphoprotein</keyword>
<keyword evidence="1" id="KW-1017">Isopeptide bond</keyword>
<dbReference type="InterPro" id="IPR011017">
    <property type="entry name" value="TRASH_dom"/>
</dbReference>
<feature type="domain" description="TRASH" evidence="5">
    <location>
        <begin position="548"/>
        <end position="590"/>
    </location>
</feature>
<feature type="domain" description="TRASH" evidence="5">
    <location>
        <begin position="506"/>
        <end position="545"/>
    </location>
</feature>
<feature type="compositionally biased region" description="Polar residues" evidence="4">
    <location>
        <begin position="114"/>
        <end position="124"/>
    </location>
</feature>
<evidence type="ECO:0000313" key="7">
    <source>
        <dbReference type="Proteomes" id="UP000440578"/>
    </source>
</evidence>
<feature type="region of interest" description="Disordered" evidence="4">
    <location>
        <begin position="951"/>
        <end position="974"/>
    </location>
</feature>
<evidence type="ECO:0000256" key="4">
    <source>
        <dbReference type="SAM" id="MobiDB-lite"/>
    </source>
</evidence>
<evidence type="ECO:0000256" key="1">
    <source>
        <dbReference type="ARBA" id="ARBA00022499"/>
    </source>
</evidence>
<evidence type="ECO:0000313" key="6">
    <source>
        <dbReference type="EMBL" id="KAF0302733.1"/>
    </source>
</evidence>